<feature type="domain" description="Helicase C-terminal" evidence="2">
    <location>
        <begin position="214"/>
        <end position="375"/>
    </location>
</feature>
<dbReference type="InterPro" id="IPR027417">
    <property type="entry name" value="P-loop_NTPase"/>
</dbReference>
<protein>
    <submittedName>
        <fullName evidence="3">Helicase conserved C-terminal domain-containing protein</fullName>
    </submittedName>
</protein>
<evidence type="ECO:0000259" key="1">
    <source>
        <dbReference type="PROSITE" id="PS51192"/>
    </source>
</evidence>
<dbReference type="Pfam" id="PF00271">
    <property type="entry name" value="Helicase_C"/>
    <property type="match status" value="1"/>
</dbReference>
<dbReference type="PANTHER" id="PTHR47396">
    <property type="entry name" value="TYPE I RESTRICTION ENZYME ECOKI R PROTEIN"/>
    <property type="match status" value="1"/>
</dbReference>
<dbReference type="AlphaFoldDB" id="A0A662Z834"/>
<gene>
    <name evidence="3" type="ORF">SAMN04487865_1001143</name>
</gene>
<evidence type="ECO:0000313" key="3">
    <source>
        <dbReference type="EMBL" id="SFJ74828.1"/>
    </source>
</evidence>
<evidence type="ECO:0000313" key="4">
    <source>
        <dbReference type="Proteomes" id="UP000243374"/>
    </source>
</evidence>
<dbReference type="GO" id="GO:0005829">
    <property type="term" value="C:cytosol"/>
    <property type="evidence" value="ECO:0007669"/>
    <property type="project" value="TreeGrafter"/>
</dbReference>
<dbReference type="SMART" id="SM00487">
    <property type="entry name" value="DEXDc"/>
    <property type="match status" value="1"/>
</dbReference>
<dbReference type="GO" id="GO:0003677">
    <property type="term" value="F:DNA binding"/>
    <property type="evidence" value="ECO:0007669"/>
    <property type="project" value="InterPro"/>
</dbReference>
<dbReference type="InterPro" id="IPR050742">
    <property type="entry name" value="Helicase_Restrict-Modif_Enz"/>
</dbReference>
<organism evidence="3 4">
    <name type="scientific">Succinivibrio dextrinosolvens</name>
    <dbReference type="NCBI Taxonomy" id="83771"/>
    <lineage>
        <taxon>Bacteria</taxon>
        <taxon>Pseudomonadati</taxon>
        <taxon>Pseudomonadota</taxon>
        <taxon>Gammaproteobacteria</taxon>
        <taxon>Aeromonadales</taxon>
        <taxon>Succinivibrionaceae</taxon>
        <taxon>Succinivibrio</taxon>
    </lineage>
</organism>
<name>A0A662Z834_9GAMM</name>
<dbReference type="InterPro" id="IPR001650">
    <property type="entry name" value="Helicase_C-like"/>
</dbReference>
<dbReference type="InterPro" id="IPR006935">
    <property type="entry name" value="Helicase/UvrB_N"/>
</dbReference>
<keyword evidence="3" id="KW-0347">Helicase</keyword>
<dbReference type="CDD" id="cd18032">
    <property type="entry name" value="DEXHc_RE_I_III_res"/>
    <property type="match status" value="1"/>
</dbReference>
<feature type="domain" description="Helicase ATP-binding" evidence="1">
    <location>
        <begin position="16"/>
        <end position="170"/>
    </location>
</feature>
<dbReference type="Pfam" id="PF04851">
    <property type="entry name" value="ResIII"/>
    <property type="match status" value="1"/>
</dbReference>
<dbReference type="SUPFAM" id="SSF52540">
    <property type="entry name" value="P-loop containing nucleoside triphosphate hydrolases"/>
    <property type="match status" value="1"/>
</dbReference>
<reference evidence="3 4" key="1">
    <citation type="submission" date="2016-10" db="EMBL/GenBank/DDBJ databases">
        <authorList>
            <person name="Varghese N."/>
            <person name="Submissions S."/>
        </authorList>
    </citation>
    <scope>NUCLEOTIDE SEQUENCE [LARGE SCALE GENOMIC DNA]</scope>
    <source>
        <strain evidence="3 4">22B</strain>
    </source>
</reference>
<dbReference type="InterPro" id="IPR014001">
    <property type="entry name" value="Helicase_ATP-bd"/>
</dbReference>
<dbReference type="PANTHER" id="PTHR47396:SF1">
    <property type="entry name" value="ATP-DEPENDENT HELICASE IRC3-RELATED"/>
    <property type="match status" value="1"/>
</dbReference>
<dbReference type="RefSeq" id="WP_074838023.1">
    <property type="nucleotide sequence ID" value="NZ_CP047056.1"/>
</dbReference>
<dbReference type="EMBL" id="FOSF01000001">
    <property type="protein sequence ID" value="SFJ74828.1"/>
    <property type="molecule type" value="Genomic_DNA"/>
</dbReference>
<dbReference type="PROSITE" id="PS51194">
    <property type="entry name" value="HELICASE_CTER"/>
    <property type="match status" value="1"/>
</dbReference>
<dbReference type="Proteomes" id="UP000243374">
    <property type="component" value="Unassembled WGS sequence"/>
</dbReference>
<sequence length="534" mass="60368">MELRPYQKEATAAVFHEWQEGRGKTLLIQATGTGKTVVFSNIVQQFLNNQKGRALILAHRDELLQQASDKLQAVTGIVPQFEKAQFTAVDSDADVVIGSVQTLTQDRRLNAYPVNAFDLIVVDEAHHCLSESYQKVLGYFNGAHVLGVTATPDRADKKDMLSYFDSVAYEYSMLQGVRDGYLSPLKALMIPLNIDISSVKVSCGDYVASDLGNALEPYLEQIAEEMTKYCMKRKTVVFMPLVAISQSFCELLNTKGFRAVEVNGQSEDRKERLQAFEDGKYNVIVNSMLLVEGWDCPSVDCLVNLRPTKSRALYTQIVGRILRLSPETGKKDALILDFLWMTQKLSLCRPSCIVAKDEAHAKKIDEMVENAALLDDESVDILDAEEQAEKDIIQERKESLAKELQAQRRKKAKLVDPLQFVFSINENLDDYEPEAKWEFEKPSPKQLALLEKFNINPDDIDTRGKATRLIDVLMRRAHEGLSTAKQIRLLERYGFSEVGTWTMKEAGEMITRIADNCWMVPFDIVPSQYSPNRQ</sequence>
<evidence type="ECO:0000259" key="2">
    <source>
        <dbReference type="PROSITE" id="PS51194"/>
    </source>
</evidence>
<dbReference type="Gene3D" id="3.40.50.300">
    <property type="entry name" value="P-loop containing nucleotide triphosphate hydrolases"/>
    <property type="match status" value="2"/>
</dbReference>
<dbReference type="SMART" id="SM00490">
    <property type="entry name" value="HELICc"/>
    <property type="match status" value="1"/>
</dbReference>
<proteinExistence type="predicted"/>
<accession>A0A662Z834</accession>
<dbReference type="GO" id="GO:0016787">
    <property type="term" value="F:hydrolase activity"/>
    <property type="evidence" value="ECO:0007669"/>
    <property type="project" value="InterPro"/>
</dbReference>
<keyword evidence="3" id="KW-0547">Nucleotide-binding</keyword>
<dbReference type="GO" id="GO:0004386">
    <property type="term" value="F:helicase activity"/>
    <property type="evidence" value="ECO:0007669"/>
    <property type="project" value="UniProtKB-KW"/>
</dbReference>
<dbReference type="GO" id="GO:0005524">
    <property type="term" value="F:ATP binding"/>
    <property type="evidence" value="ECO:0007669"/>
    <property type="project" value="InterPro"/>
</dbReference>
<keyword evidence="4" id="KW-1185">Reference proteome</keyword>
<keyword evidence="3" id="KW-0067">ATP-binding</keyword>
<keyword evidence="3" id="KW-0378">Hydrolase</keyword>
<dbReference type="PROSITE" id="PS51192">
    <property type="entry name" value="HELICASE_ATP_BIND_1"/>
    <property type="match status" value="1"/>
</dbReference>